<dbReference type="PROSITE" id="PS00107">
    <property type="entry name" value="PROTEIN_KINASE_ATP"/>
    <property type="match status" value="1"/>
</dbReference>
<evidence type="ECO:0000256" key="9">
    <source>
        <dbReference type="ARBA" id="ARBA00048679"/>
    </source>
</evidence>
<gene>
    <name evidence="14" type="ORF">BRENAR_LOCUS4140</name>
</gene>
<evidence type="ECO:0000256" key="6">
    <source>
        <dbReference type="ARBA" id="ARBA00022777"/>
    </source>
</evidence>
<evidence type="ECO:0000256" key="3">
    <source>
        <dbReference type="ARBA" id="ARBA00022527"/>
    </source>
</evidence>
<evidence type="ECO:0000313" key="14">
    <source>
        <dbReference type="EMBL" id="VEU23410.1"/>
    </source>
</evidence>
<organism evidence="14 15">
    <name type="scientific">Brettanomyces naardenensis</name>
    <name type="common">Yeast</name>
    <dbReference type="NCBI Taxonomy" id="13370"/>
    <lineage>
        <taxon>Eukaryota</taxon>
        <taxon>Fungi</taxon>
        <taxon>Dikarya</taxon>
        <taxon>Ascomycota</taxon>
        <taxon>Saccharomycotina</taxon>
        <taxon>Pichiomycetes</taxon>
        <taxon>Pichiales</taxon>
        <taxon>Pichiaceae</taxon>
        <taxon>Brettanomyces</taxon>
    </lineage>
</organism>
<dbReference type="Proteomes" id="UP000290900">
    <property type="component" value="Unassembled WGS sequence"/>
</dbReference>
<evidence type="ECO:0000256" key="11">
    <source>
        <dbReference type="RuleBase" id="RU000304"/>
    </source>
</evidence>
<dbReference type="SMART" id="SM00220">
    <property type="entry name" value="S_TKc"/>
    <property type="match status" value="1"/>
</dbReference>
<evidence type="ECO:0000259" key="13">
    <source>
        <dbReference type="PROSITE" id="PS50011"/>
    </source>
</evidence>
<dbReference type="FunCoup" id="A0A448YR42">
    <property type="interactions" value="714"/>
</dbReference>
<keyword evidence="4" id="KW-0808">Transferase</keyword>
<evidence type="ECO:0000256" key="4">
    <source>
        <dbReference type="ARBA" id="ARBA00022679"/>
    </source>
</evidence>
<dbReference type="STRING" id="13370.A0A448YR42"/>
<dbReference type="InterPro" id="IPR000719">
    <property type="entry name" value="Prot_kinase_dom"/>
</dbReference>
<dbReference type="InterPro" id="IPR050629">
    <property type="entry name" value="STE20/SPS1-PAK"/>
</dbReference>
<dbReference type="EMBL" id="CAACVR010000045">
    <property type="protein sequence ID" value="VEU23410.1"/>
    <property type="molecule type" value="Genomic_DNA"/>
</dbReference>
<dbReference type="PRINTS" id="PR00109">
    <property type="entry name" value="TYRKINASE"/>
</dbReference>
<dbReference type="AlphaFoldDB" id="A0A448YR42"/>
<evidence type="ECO:0000256" key="5">
    <source>
        <dbReference type="ARBA" id="ARBA00022741"/>
    </source>
</evidence>
<dbReference type="OrthoDB" id="248923at2759"/>
<dbReference type="SUPFAM" id="SSF56112">
    <property type="entry name" value="Protein kinase-like (PK-like)"/>
    <property type="match status" value="1"/>
</dbReference>
<feature type="domain" description="Protein kinase" evidence="13">
    <location>
        <begin position="30"/>
        <end position="282"/>
    </location>
</feature>
<dbReference type="GO" id="GO:0005737">
    <property type="term" value="C:cytoplasm"/>
    <property type="evidence" value="ECO:0007669"/>
    <property type="project" value="TreeGrafter"/>
</dbReference>
<dbReference type="EC" id="2.7.11.1" evidence="2"/>
<dbReference type="InterPro" id="IPR017441">
    <property type="entry name" value="Protein_kinase_ATP_BS"/>
</dbReference>
<keyword evidence="7 10" id="KW-0067">ATP-binding</keyword>
<dbReference type="GO" id="GO:0004674">
    <property type="term" value="F:protein serine/threonine kinase activity"/>
    <property type="evidence" value="ECO:0007669"/>
    <property type="project" value="UniProtKB-KW"/>
</dbReference>
<evidence type="ECO:0000256" key="8">
    <source>
        <dbReference type="ARBA" id="ARBA00047899"/>
    </source>
</evidence>
<evidence type="ECO:0000256" key="7">
    <source>
        <dbReference type="ARBA" id="ARBA00022840"/>
    </source>
</evidence>
<dbReference type="Pfam" id="PF00069">
    <property type="entry name" value="Pkinase"/>
    <property type="match status" value="1"/>
</dbReference>
<accession>A0A448YR42</accession>
<dbReference type="InterPro" id="IPR008271">
    <property type="entry name" value="Ser/Thr_kinase_AS"/>
</dbReference>
<proteinExistence type="inferred from homology"/>
<evidence type="ECO:0000313" key="15">
    <source>
        <dbReference type="Proteomes" id="UP000290900"/>
    </source>
</evidence>
<dbReference type="PROSITE" id="PS00108">
    <property type="entry name" value="PROTEIN_KINASE_ST"/>
    <property type="match status" value="1"/>
</dbReference>
<dbReference type="Gene3D" id="1.10.510.10">
    <property type="entry name" value="Transferase(Phosphotransferase) domain 1"/>
    <property type="match status" value="1"/>
</dbReference>
<keyword evidence="3 11" id="KW-0723">Serine/threonine-protein kinase</keyword>
<keyword evidence="15" id="KW-1185">Reference proteome</keyword>
<comment type="similarity">
    <text evidence="1">Belongs to the protein kinase superfamily. STE Ser/Thr protein kinase family. STE20 subfamily.</text>
</comment>
<dbReference type="PROSITE" id="PS50011">
    <property type="entry name" value="PROTEIN_KINASE_DOM"/>
    <property type="match status" value="1"/>
</dbReference>
<keyword evidence="6" id="KW-0418">Kinase</keyword>
<dbReference type="InParanoid" id="A0A448YR42"/>
<feature type="compositionally biased region" description="Polar residues" evidence="12">
    <location>
        <begin position="371"/>
        <end position="397"/>
    </location>
</feature>
<name>A0A448YR42_BRENA</name>
<evidence type="ECO:0000256" key="12">
    <source>
        <dbReference type="SAM" id="MobiDB-lite"/>
    </source>
</evidence>
<evidence type="ECO:0000256" key="2">
    <source>
        <dbReference type="ARBA" id="ARBA00012513"/>
    </source>
</evidence>
<dbReference type="InterPro" id="IPR001245">
    <property type="entry name" value="Ser-Thr/Tyr_kinase_cat_dom"/>
</dbReference>
<comment type="catalytic activity">
    <reaction evidence="8">
        <text>L-threonyl-[protein] + ATP = O-phospho-L-threonyl-[protein] + ADP + H(+)</text>
        <dbReference type="Rhea" id="RHEA:46608"/>
        <dbReference type="Rhea" id="RHEA-COMP:11060"/>
        <dbReference type="Rhea" id="RHEA-COMP:11605"/>
        <dbReference type="ChEBI" id="CHEBI:15378"/>
        <dbReference type="ChEBI" id="CHEBI:30013"/>
        <dbReference type="ChEBI" id="CHEBI:30616"/>
        <dbReference type="ChEBI" id="CHEBI:61977"/>
        <dbReference type="ChEBI" id="CHEBI:456216"/>
        <dbReference type="EC" id="2.7.11.1"/>
    </reaction>
</comment>
<comment type="catalytic activity">
    <reaction evidence="9">
        <text>L-seryl-[protein] + ATP = O-phospho-L-seryl-[protein] + ADP + H(+)</text>
        <dbReference type="Rhea" id="RHEA:17989"/>
        <dbReference type="Rhea" id="RHEA-COMP:9863"/>
        <dbReference type="Rhea" id="RHEA-COMP:11604"/>
        <dbReference type="ChEBI" id="CHEBI:15378"/>
        <dbReference type="ChEBI" id="CHEBI:29999"/>
        <dbReference type="ChEBI" id="CHEBI:30616"/>
        <dbReference type="ChEBI" id="CHEBI:83421"/>
        <dbReference type="ChEBI" id="CHEBI:456216"/>
        <dbReference type="EC" id="2.7.11.1"/>
    </reaction>
</comment>
<evidence type="ECO:0000256" key="10">
    <source>
        <dbReference type="PROSITE-ProRule" id="PRU10141"/>
    </source>
</evidence>
<sequence length="478" mass="55002">MSFEIQDWEPECGKTYRYRPKGKEFIFHNIELHECIGRGNFGDVYRGVSMGTGEVVAVKAINLDRSEDDIPVLLQEIKLLRELNSPYITKWHDTCIKDVTMFISMEYCGGGSCTDLLRTHKSLTELAVAYITRDALRGLQYLHSQGIIHRDIKAANILLTDDAGVKLADFGVSGRLLNSGKRKTFVGTPYWMAPEIILRKNGYNEKVDIWSLGITVIELRTGIVPHSDEDPMKALYQMCKRPPPALIGSEHTQYIKEFTRVCLQKEPEQRPKAADLLRFRFITKTRFKTNPLIQLIQEKQDANQIRPKKRHPKHPLDLAIDHFGPNIEWNFDLTTKAREDTTLKNATDYEVTTLSARRNYSEPGHDENGDSESYQESNRQLYQKSSPEPFSSISEVSFPSRPNRYRSGLPHIDDSKLQIIFDNILRVDRKRHAVYPYEDGGIRFQTALDDLKRLTVELESMHQSFLRSLCISYLSTLE</sequence>
<dbReference type="GO" id="GO:0005524">
    <property type="term" value="F:ATP binding"/>
    <property type="evidence" value="ECO:0007669"/>
    <property type="project" value="UniProtKB-UniRule"/>
</dbReference>
<dbReference type="InterPro" id="IPR011009">
    <property type="entry name" value="Kinase-like_dom_sf"/>
</dbReference>
<feature type="binding site" evidence="10">
    <location>
        <position position="59"/>
    </location>
    <ligand>
        <name>ATP</name>
        <dbReference type="ChEBI" id="CHEBI:30616"/>
    </ligand>
</feature>
<dbReference type="GO" id="GO:0030447">
    <property type="term" value="P:filamentous growth"/>
    <property type="evidence" value="ECO:0007669"/>
    <property type="project" value="UniProtKB-ARBA"/>
</dbReference>
<keyword evidence="5 10" id="KW-0547">Nucleotide-binding</keyword>
<protein>
    <recommendedName>
        <fullName evidence="2">non-specific serine/threonine protein kinase</fullName>
        <ecNumber evidence="2">2.7.11.1</ecNumber>
    </recommendedName>
</protein>
<reference evidence="14 15" key="1">
    <citation type="submission" date="2018-12" db="EMBL/GenBank/DDBJ databases">
        <authorList>
            <person name="Tiukova I."/>
            <person name="Dainat J."/>
        </authorList>
    </citation>
    <scope>NUCLEOTIDE SEQUENCE [LARGE SCALE GENOMIC DNA]</scope>
</reference>
<feature type="compositionally biased region" description="Basic and acidic residues" evidence="12">
    <location>
        <begin position="359"/>
        <end position="368"/>
    </location>
</feature>
<feature type="region of interest" description="Disordered" evidence="12">
    <location>
        <begin position="354"/>
        <end position="399"/>
    </location>
</feature>
<dbReference type="PANTHER" id="PTHR48012:SF10">
    <property type="entry name" value="FI20177P1"/>
    <property type="match status" value="1"/>
</dbReference>
<dbReference type="PANTHER" id="PTHR48012">
    <property type="entry name" value="STERILE20-LIKE KINASE, ISOFORM B-RELATED"/>
    <property type="match status" value="1"/>
</dbReference>
<dbReference type="FunFam" id="1.10.510.10:FF:000499">
    <property type="entry name" value="Serine/threonine-protein kinase KIC1"/>
    <property type="match status" value="1"/>
</dbReference>
<evidence type="ECO:0000256" key="1">
    <source>
        <dbReference type="ARBA" id="ARBA00008874"/>
    </source>
</evidence>